<dbReference type="Gene3D" id="3.30.1150.10">
    <property type="match status" value="1"/>
</dbReference>
<proteinExistence type="inferred from homology"/>
<evidence type="ECO:0000256" key="9">
    <source>
        <dbReference type="ARBA" id="ARBA00023136"/>
    </source>
</evidence>
<dbReference type="GO" id="GO:0055085">
    <property type="term" value="P:transmembrane transport"/>
    <property type="evidence" value="ECO:0007669"/>
    <property type="project" value="InterPro"/>
</dbReference>
<feature type="transmembrane region" description="Helical" evidence="11">
    <location>
        <begin position="20"/>
        <end position="40"/>
    </location>
</feature>
<evidence type="ECO:0000256" key="3">
    <source>
        <dbReference type="ARBA" id="ARBA00022448"/>
    </source>
</evidence>
<evidence type="ECO:0000256" key="11">
    <source>
        <dbReference type="SAM" id="Phobius"/>
    </source>
</evidence>
<dbReference type="GO" id="GO:0015031">
    <property type="term" value="P:protein transport"/>
    <property type="evidence" value="ECO:0007669"/>
    <property type="project" value="UniProtKB-KW"/>
</dbReference>
<reference evidence="14" key="1">
    <citation type="submission" date="2017-06" db="EMBL/GenBank/DDBJ databases">
        <authorList>
            <person name="Varghese N."/>
            <person name="Submissions S."/>
        </authorList>
    </citation>
    <scope>NUCLEOTIDE SEQUENCE [LARGE SCALE GENOMIC DNA]</scope>
    <source>
        <strain evidence="14">LNB2</strain>
    </source>
</reference>
<keyword evidence="7" id="KW-0653">Protein transport</keyword>
<sequence length="231" mass="24138">MVQLTMTFARTSFCDRAGGFLASLALHVALGVALFAWPLAGSDADRPTVARGEHVLVVELLPLPAGGTTGKPGVADVARKEADRKGTTATAAGRTGPEQSGRFTGSGQPAGGTMEAQGPGNSNAASPVDGAPAMSGAEVLLFKAKLQRHIERYRRYPPQARQADIEGIAQVHFVMDHDGKVVDIWIEISSGSKLLDDEAVAAVMRAQRLPTPPAGWPSTFGVTLPIGFSLE</sequence>
<evidence type="ECO:0000256" key="6">
    <source>
        <dbReference type="ARBA" id="ARBA00022692"/>
    </source>
</evidence>
<evidence type="ECO:0000259" key="12">
    <source>
        <dbReference type="PROSITE" id="PS52015"/>
    </source>
</evidence>
<dbReference type="AlphaFoldDB" id="A0A239GMF2"/>
<evidence type="ECO:0000256" key="2">
    <source>
        <dbReference type="ARBA" id="ARBA00006555"/>
    </source>
</evidence>
<evidence type="ECO:0000256" key="1">
    <source>
        <dbReference type="ARBA" id="ARBA00004383"/>
    </source>
</evidence>
<keyword evidence="14" id="KW-1185">Reference proteome</keyword>
<dbReference type="Proteomes" id="UP000198281">
    <property type="component" value="Unassembled WGS sequence"/>
</dbReference>
<dbReference type="PROSITE" id="PS52015">
    <property type="entry name" value="TONB_CTD"/>
    <property type="match status" value="1"/>
</dbReference>
<keyword evidence="4" id="KW-1003">Cell membrane</keyword>
<dbReference type="Pfam" id="PF03544">
    <property type="entry name" value="TonB_C"/>
    <property type="match status" value="1"/>
</dbReference>
<evidence type="ECO:0000313" key="13">
    <source>
        <dbReference type="EMBL" id="SNS69234.1"/>
    </source>
</evidence>
<feature type="compositionally biased region" description="Polar residues" evidence="10">
    <location>
        <begin position="97"/>
        <end position="107"/>
    </location>
</feature>
<evidence type="ECO:0000256" key="10">
    <source>
        <dbReference type="SAM" id="MobiDB-lite"/>
    </source>
</evidence>
<keyword evidence="3" id="KW-0813">Transport</keyword>
<dbReference type="NCBIfam" id="TIGR01352">
    <property type="entry name" value="tonB_Cterm"/>
    <property type="match status" value="1"/>
</dbReference>
<feature type="region of interest" description="Disordered" evidence="10">
    <location>
        <begin position="68"/>
        <end position="128"/>
    </location>
</feature>
<organism evidence="13 14">
    <name type="scientific">Edaphosphingomonas laterariae</name>
    <dbReference type="NCBI Taxonomy" id="861865"/>
    <lineage>
        <taxon>Bacteria</taxon>
        <taxon>Pseudomonadati</taxon>
        <taxon>Pseudomonadota</taxon>
        <taxon>Alphaproteobacteria</taxon>
        <taxon>Sphingomonadales</taxon>
        <taxon>Rhizorhabdaceae</taxon>
        <taxon>Edaphosphingomonas</taxon>
    </lineage>
</organism>
<protein>
    <submittedName>
        <fullName evidence="13">Protein TonB</fullName>
    </submittedName>
</protein>
<keyword evidence="8 11" id="KW-1133">Transmembrane helix</keyword>
<feature type="domain" description="TonB C-terminal" evidence="12">
    <location>
        <begin position="141"/>
        <end position="231"/>
    </location>
</feature>
<accession>A0A239GMF2</accession>
<dbReference type="InterPro" id="IPR051045">
    <property type="entry name" value="TonB-dependent_transducer"/>
</dbReference>
<dbReference type="PANTHER" id="PTHR33446:SF2">
    <property type="entry name" value="PROTEIN TONB"/>
    <property type="match status" value="1"/>
</dbReference>
<gene>
    <name evidence="13" type="ORF">SAMN06295912_112104</name>
</gene>
<dbReference type="PANTHER" id="PTHR33446">
    <property type="entry name" value="PROTEIN TONB-RELATED"/>
    <property type="match status" value="1"/>
</dbReference>
<evidence type="ECO:0000256" key="5">
    <source>
        <dbReference type="ARBA" id="ARBA00022519"/>
    </source>
</evidence>
<comment type="similarity">
    <text evidence="2">Belongs to the TonB family.</text>
</comment>
<keyword evidence="5" id="KW-0997">Cell inner membrane</keyword>
<comment type="subcellular location">
    <subcellularLocation>
        <location evidence="1">Cell inner membrane</location>
        <topology evidence="1">Single-pass membrane protein</topology>
        <orientation evidence="1">Periplasmic side</orientation>
    </subcellularLocation>
</comment>
<feature type="compositionally biased region" description="Basic and acidic residues" evidence="10">
    <location>
        <begin position="77"/>
        <end position="86"/>
    </location>
</feature>
<dbReference type="EMBL" id="FZOS01000012">
    <property type="protein sequence ID" value="SNS69234.1"/>
    <property type="molecule type" value="Genomic_DNA"/>
</dbReference>
<keyword evidence="6 11" id="KW-0812">Transmembrane</keyword>
<dbReference type="GO" id="GO:0098797">
    <property type="term" value="C:plasma membrane protein complex"/>
    <property type="evidence" value="ECO:0007669"/>
    <property type="project" value="TreeGrafter"/>
</dbReference>
<name>A0A239GMF2_9SPHN</name>
<dbReference type="SUPFAM" id="SSF74653">
    <property type="entry name" value="TolA/TonB C-terminal domain"/>
    <property type="match status" value="1"/>
</dbReference>
<dbReference type="GO" id="GO:0031992">
    <property type="term" value="F:energy transducer activity"/>
    <property type="evidence" value="ECO:0007669"/>
    <property type="project" value="TreeGrafter"/>
</dbReference>
<evidence type="ECO:0000256" key="7">
    <source>
        <dbReference type="ARBA" id="ARBA00022927"/>
    </source>
</evidence>
<evidence type="ECO:0000256" key="4">
    <source>
        <dbReference type="ARBA" id="ARBA00022475"/>
    </source>
</evidence>
<evidence type="ECO:0000313" key="14">
    <source>
        <dbReference type="Proteomes" id="UP000198281"/>
    </source>
</evidence>
<dbReference type="InterPro" id="IPR037682">
    <property type="entry name" value="TonB_C"/>
</dbReference>
<evidence type="ECO:0000256" key="8">
    <source>
        <dbReference type="ARBA" id="ARBA00022989"/>
    </source>
</evidence>
<feature type="compositionally biased region" description="Low complexity" evidence="10">
    <location>
        <begin position="87"/>
        <end position="96"/>
    </location>
</feature>
<dbReference type="InterPro" id="IPR006260">
    <property type="entry name" value="TonB/TolA_C"/>
</dbReference>
<keyword evidence="9 11" id="KW-0472">Membrane</keyword>